<dbReference type="Gene3D" id="3.40.50.10490">
    <property type="entry name" value="Glucose-6-phosphate isomerase like protein, domain 1"/>
    <property type="match status" value="1"/>
</dbReference>
<dbReference type="NCBIfam" id="NF002805">
    <property type="entry name" value="PRK02947.1"/>
    <property type="match status" value="1"/>
</dbReference>
<dbReference type="InterPro" id="IPR035472">
    <property type="entry name" value="RpiR-like_SIS"/>
</dbReference>
<dbReference type="InterPro" id="IPR050099">
    <property type="entry name" value="SIS_GmhA/DiaA_subfam"/>
</dbReference>
<dbReference type="InterPro" id="IPR046348">
    <property type="entry name" value="SIS_dom_sf"/>
</dbReference>
<dbReference type="PANTHER" id="PTHR30390:SF7">
    <property type="entry name" value="PHOSPHOHEPTOSE ISOMERASE"/>
    <property type="match status" value="1"/>
</dbReference>
<dbReference type="PANTHER" id="PTHR30390">
    <property type="entry name" value="SEDOHEPTULOSE 7-PHOSPHATE ISOMERASE / DNAA INITIATOR-ASSOCIATING FACTOR FOR REPLICATION INITIATION"/>
    <property type="match status" value="1"/>
</dbReference>
<dbReference type="AlphaFoldDB" id="A0A1G9AEN0"/>
<evidence type="ECO:0000313" key="2">
    <source>
        <dbReference type="EMBL" id="SDK24975.1"/>
    </source>
</evidence>
<dbReference type="STRING" id="426701.SAMN04488098_101917"/>
<proteinExistence type="predicted"/>
<dbReference type="CDD" id="cd05013">
    <property type="entry name" value="SIS_RpiR"/>
    <property type="match status" value="1"/>
</dbReference>
<evidence type="ECO:0000259" key="1">
    <source>
        <dbReference type="PROSITE" id="PS51464"/>
    </source>
</evidence>
<evidence type="ECO:0000313" key="3">
    <source>
        <dbReference type="Proteomes" id="UP000199433"/>
    </source>
</evidence>
<dbReference type="GO" id="GO:0097367">
    <property type="term" value="F:carbohydrate derivative binding"/>
    <property type="evidence" value="ECO:0007669"/>
    <property type="project" value="InterPro"/>
</dbReference>
<dbReference type="GO" id="GO:1901135">
    <property type="term" value="P:carbohydrate derivative metabolic process"/>
    <property type="evidence" value="ECO:0007669"/>
    <property type="project" value="InterPro"/>
</dbReference>
<sequence length="246" mass="26897">MAFDYFEGIKQLIDTVEKKEQASILKAVDCLVKAVENKQSIFAFGASHAGILTQELYYRAGGLITINPIFGESVLLDVQPITHTSKMERLVGYGTALANKTPFKEGDVLIVHSVSGRNPVTIELAMEAQNKGVTTIGLTNLTYSKSVDSRHPSGKNLFEYSDIVIDNHGHRGDGMCEIDGLDMRVGPSSTVIGALVANTLIVETVKKLKANGMEKPPIFYSANLDGGDELNQKLISEYKESIHYKF</sequence>
<keyword evidence="2" id="KW-0413">Isomerase</keyword>
<accession>A0A1G9AEN0</accession>
<gene>
    <name evidence="2" type="ORF">SAMN04488098_101917</name>
</gene>
<dbReference type="InterPro" id="IPR001347">
    <property type="entry name" value="SIS_dom"/>
</dbReference>
<dbReference type="OrthoDB" id="9805185at2"/>
<dbReference type="GO" id="GO:0016853">
    <property type="term" value="F:isomerase activity"/>
    <property type="evidence" value="ECO:0007669"/>
    <property type="project" value="UniProtKB-KW"/>
</dbReference>
<dbReference type="SUPFAM" id="SSF53697">
    <property type="entry name" value="SIS domain"/>
    <property type="match status" value="1"/>
</dbReference>
<name>A0A1G9AEN0_9LACT</name>
<keyword evidence="3" id="KW-1185">Reference proteome</keyword>
<feature type="domain" description="SIS" evidence="1">
    <location>
        <begin position="31"/>
        <end position="215"/>
    </location>
</feature>
<dbReference type="RefSeq" id="WP_091266636.1">
    <property type="nucleotide sequence ID" value="NZ_FNFK01000019.1"/>
</dbReference>
<dbReference type="EMBL" id="FNFK01000019">
    <property type="protein sequence ID" value="SDK24975.1"/>
    <property type="molecule type" value="Genomic_DNA"/>
</dbReference>
<reference evidence="3" key="1">
    <citation type="submission" date="2016-10" db="EMBL/GenBank/DDBJ databases">
        <authorList>
            <person name="Varghese N."/>
            <person name="Submissions S."/>
        </authorList>
    </citation>
    <scope>NUCLEOTIDE SEQUENCE [LARGE SCALE GENOMIC DNA]</scope>
    <source>
        <strain evidence="3">DSM 19181</strain>
    </source>
</reference>
<dbReference type="Pfam" id="PF13580">
    <property type="entry name" value="SIS_2"/>
    <property type="match status" value="1"/>
</dbReference>
<dbReference type="Proteomes" id="UP000199433">
    <property type="component" value="Unassembled WGS sequence"/>
</dbReference>
<protein>
    <submittedName>
        <fullName evidence="2">Uncharacterized protein, contains SIS (Sugar ISomerase) phosphosugar binding domain</fullName>
    </submittedName>
</protein>
<dbReference type="PROSITE" id="PS51464">
    <property type="entry name" value="SIS"/>
    <property type="match status" value="1"/>
</dbReference>
<organism evidence="2 3">
    <name type="scientific">Alkalibacterium thalassium</name>
    <dbReference type="NCBI Taxonomy" id="426701"/>
    <lineage>
        <taxon>Bacteria</taxon>
        <taxon>Bacillati</taxon>
        <taxon>Bacillota</taxon>
        <taxon>Bacilli</taxon>
        <taxon>Lactobacillales</taxon>
        <taxon>Carnobacteriaceae</taxon>
        <taxon>Alkalibacterium</taxon>
    </lineage>
</organism>